<dbReference type="EMBL" id="JAAALK010000283">
    <property type="protein sequence ID" value="KAG8074747.1"/>
    <property type="molecule type" value="Genomic_DNA"/>
</dbReference>
<proteinExistence type="predicted"/>
<evidence type="ECO:0000256" key="1">
    <source>
        <dbReference type="SAM" id="MobiDB-lite"/>
    </source>
</evidence>
<organism evidence="2 3">
    <name type="scientific">Zizania palustris</name>
    <name type="common">Northern wild rice</name>
    <dbReference type="NCBI Taxonomy" id="103762"/>
    <lineage>
        <taxon>Eukaryota</taxon>
        <taxon>Viridiplantae</taxon>
        <taxon>Streptophyta</taxon>
        <taxon>Embryophyta</taxon>
        <taxon>Tracheophyta</taxon>
        <taxon>Spermatophyta</taxon>
        <taxon>Magnoliopsida</taxon>
        <taxon>Liliopsida</taxon>
        <taxon>Poales</taxon>
        <taxon>Poaceae</taxon>
        <taxon>BOP clade</taxon>
        <taxon>Oryzoideae</taxon>
        <taxon>Oryzeae</taxon>
        <taxon>Zizaniinae</taxon>
        <taxon>Zizania</taxon>
    </lineage>
</organism>
<reference evidence="2" key="1">
    <citation type="journal article" date="2021" name="bioRxiv">
        <title>Whole Genome Assembly and Annotation of Northern Wild Rice, Zizania palustris L., Supports a Whole Genome Duplication in the Zizania Genus.</title>
        <authorList>
            <person name="Haas M."/>
            <person name="Kono T."/>
            <person name="Macchietto M."/>
            <person name="Millas R."/>
            <person name="McGilp L."/>
            <person name="Shao M."/>
            <person name="Duquette J."/>
            <person name="Hirsch C.N."/>
            <person name="Kimball J."/>
        </authorList>
    </citation>
    <scope>NUCLEOTIDE SEQUENCE</scope>
    <source>
        <tissue evidence="2">Fresh leaf tissue</tissue>
    </source>
</reference>
<evidence type="ECO:0000313" key="2">
    <source>
        <dbReference type="EMBL" id="KAG8074747.1"/>
    </source>
</evidence>
<dbReference type="Proteomes" id="UP000729402">
    <property type="component" value="Unassembled WGS sequence"/>
</dbReference>
<sequence length="92" mass="10366">MHAHGAGKRLPETGSAVHASRSPDFRRCGERAHPAPFPGEGWHARAFDSQERKRSPRPDLSRTSVIRSLGEIQYRSKDLEVLEQFCQKNDIG</sequence>
<feature type="region of interest" description="Disordered" evidence="1">
    <location>
        <begin position="1"/>
        <end position="62"/>
    </location>
</feature>
<dbReference type="AlphaFoldDB" id="A0A8J5VKE8"/>
<reference evidence="2" key="2">
    <citation type="submission" date="2021-02" db="EMBL/GenBank/DDBJ databases">
        <authorList>
            <person name="Kimball J.A."/>
            <person name="Haas M.W."/>
            <person name="Macchietto M."/>
            <person name="Kono T."/>
            <person name="Duquette J."/>
            <person name="Shao M."/>
        </authorList>
    </citation>
    <scope>NUCLEOTIDE SEQUENCE</scope>
    <source>
        <tissue evidence="2">Fresh leaf tissue</tissue>
    </source>
</reference>
<name>A0A8J5VKE8_ZIZPA</name>
<keyword evidence="3" id="KW-1185">Reference proteome</keyword>
<feature type="compositionally biased region" description="Basic and acidic residues" evidence="1">
    <location>
        <begin position="21"/>
        <end position="33"/>
    </location>
</feature>
<accession>A0A8J5VKE8</accession>
<protein>
    <submittedName>
        <fullName evidence="2">Uncharacterized protein</fullName>
    </submittedName>
</protein>
<evidence type="ECO:0000313" key="3">
    <source>
        <dbReference type="Proteomes" id="UP000729402"/>
    </source>
</evidence>
<gene>
    <name evidence="2" type="ORF">GUJ93_ZPchr0006g45339</name>
</gene>
<comment type="caution">
    <text evidence="2">The sequence shown here is derived from an EMBL/GenBank/DDBJ whole genome shotgun (WGS) entry which is preliminary data.</text>
</comment>
<feature type="compositionally biased region" description="Basic and acidic residues" evidence="1">
    <location>
        <begin position="42"/>
        <end position="60"/>
    </location>
</feature>